<evidence type="ECO:0000259" key="1">
    <source>
        <dbReference type="Pfam" id="PF08800"/>
    </source>
</evidence>
<evidence type="ECO:0000313" key="2">
    <source>
        <dbReference type="EMBL" id="ABR38156.1"/>
    </source>
</evidence>
<dbReference type="PANTHER" id="PTHR34985:SF1">
    <property type="entry name" value="SLR0554 PROTEIN"/>
    <property type="match status" value="1"/>
</dbReference>
<keyword evidence="2" id="KW-0067">ATP-binding</keyword>
<keyword evidence="2" id="KW-0347">Helicase</keyword>
<dbReference type="PANTHER" id="PTHR34985">
    <property type="entry name" value="SLR0554 PROTEIN"/>
    <property type="match status" value="1"/>
</dbReference>
<dbReference type="PaxDb" id="435590-BVU_0441"/>
<dbReference type="BioCyc" id="BVUL435590:G1G59-464-MONOMER"/>
<proteinExistence type="predicted"/>
<dbReference type="STRING" id="435590.BVU_0441"/>
<accession>A6KXJ2</accession>
<dbReference type="HOGENOM" id="CLU_024375_3_0_10"/>
<gene>
    <name evidence="2" type="ordered locus">BVU_0441</name>
</gene>
<reference evidence="2 3" key="1">
    <citation type="journal article" date="2007" name="PLoS Biol.">
        <title>Evolution of symbiotic bacteria in the distal human intestine.</title>
        <authorList>
            <person name="Xu J."/>
            <person name="Mahowald M.A."/>
            <person name="Ley R.E."/>
            <person name="Lozupone C.A."/>
            <person name="Hamady M."/>
            <person name="Martens E.C."/>
            <person name="Henrissat B."/>
            <person name="Coutinho P.M."/>
            <person name="Minx P."/>
            <person name="Latreille P."/>
            <person name="Cordum H."/>
            <person name="Van Brunt A."/>
            <person name="Kim K."/>
            <person name="Fulton R.S."/>
            <person name="Fulton L.A."/>
            <person name="Clifton S.W."/>
            <person name="Wilson R.K."/>
            <person name="Knight R.D."/>
            <person name="Gordon J.I."/>
        </authorList>
    </citation>
    <scope>NUCLEOTIDE SEQUENCE [LARGE SCALE GENOMIC DNA]</scope>
    <source>
        <strain evidence="3">ATCC 8482 / DSM 1447 / JCM 5826 / CCUG 4940 / NBRC 14291 / NCTC 11154</strain>
    </source>
</reference>
<dbReference type="KEGG" id="bvu:BVU_0441"/>
<dbReference type="Proteomes" id="UP000002861">
    <property type="component" value="Chromosome"/>
</dbReference>
<keyword evidence="2" id="KW-0378">Hydrolase</keyword>
<dbReference type="EMBL" id="CP000139">
    <property type="protein sequence ID" value="ABR38156.1"/>
    <property type="molecule type" value="Genomic_DNA"/>
</dbReference>
<sequence>MIKITQVRDGGNHVTQSTLTLDAWVERMKEEVKTCPVTMFRSQLRHVLPGDHCEAADKLPKMMPAAEFRKTEGGQCMKAYNGLVELTVGPLAGRAEVEQVKREAWKLPQTRCAFMGASGHSVKILVAFTRPDNTLPLTRAEAEAFHAHAYIMAVKCYQPQLSFDIRPKEPFLEQYSRLSYDPDVLYRPDSVQFYLSQPMGMPDEMALHTEPAVSGQRPLERALGSYETADALSMLFEAALRQAYIDLDKPDPADEKSSYSWDTLLSQLALNCFRSGIPEEAVVSRARFRHFVRKPLELVRQVVRNVYSRRQDFGSKCALSREQQLSVLIAEFMKRRYEFRFNVQTGEAEFRERHSFCFRFQPVDKRALNSIALDAQAEGIPLWDRDISRYVYSNRVPVYNPLEDFLFNLPEWDGRDRIRPLAQTVPCDNPHWPELFHRWFLNMVAHWRGMDKRYANSVSPLLVGAQGTRKSTLFDFLKLYLA</sequence>
<dbReference type="Pfam" id="PF08800">
    <property type="entry name" value="BT4734-like_N"/>
    <property type="match status" value="1"/>
</dbReference>
<protein>
    <submittedName>
        <fullName evidence="2">Putative helicase</fullName>
    </submittedName>
</protein>
<organism evidence="2 3">
    <name type="scientific">Phocaeicola vulgatus (strain ATCC 8482 / DSM 1447 / JCM 5826 / CCUG 4940 / NBRC 14291 / NCTC 11154)</name>
    <name type="common">Bacteroides vulgatus</name>
    <dbReference type="NCBI Taxonomy" id="435590"/>
    <lineage>
        <taxon>Bacteria</taxon>
        <taxon>Pseudomonadati</taxon>
        <taxon>Bacteroidota</taxon>
        <taxon>Bacteroidia</taxon>
        <taxon>Bacteroidales</taxon>
        <taxon>Bacteroidaceae</taxon>
        <taxon>Phocaeicola</taxon>
    </lineage>
</organism>
<dbReference type="eggNOG" id="COG5545">
    <property type="taxonomic scope" value="Bacteria"/>
</dbReference>
<evidence type="ECO:0000313" key="3">
    <source>
        <dbReference type="Proteomes" id="UP000002861"/>
    </source>
</evidence>
<feature type="domain" description="BT4734-like N-terminal" evidence="1">
    <location>
        <begin position="55"/>
        <end position="186"/>
    </location>
</feature>
<name>A6KXJ2_PHOV8</name>
<dbReference type="DNASU" id="5301410"/>
<dbReference type="GO" id="GO:0004386">
    <property type="term" value="F:helicase activity"/>
    <property type="evidence" value="ECO:0007669"/>
    <property type="project" value="UniProtKB-KW"/>
</dbReference>
<dbReference type="AlphaFoldDB" id="A6KXJ2"/>
<dbReference type="InterPro" id="IPR014907">
    <property type="entry name" value="BT4734-like_N"/>
</dbReference>
<keyword evidence="2" id="KW-0547">Nucleotide-binding</keyword>